<dbReference type="FunFam" id="1.25.40.180:FF:000005">
    <property type="entry name" value="Ccr4-not transcription complex subunit 1 isoform"/>
    <property type="match status" value="1"/>
</dbReference>
<dbReference type="Gene3D" id="1.25.40.180">
    <property type="match status" value="1"/>
</dbReference>
<dbReference type="GeneTree" id="ENSGT00390000014869"/>
<dbReference type="Pfam" id="PF16415">
    <property type="entry name" value="CNOT1_CAF1_bind"/>
    <property type="match status" value="1"/>
</dbReference>
<dbReference type="InterPro" id="IPR038535">
    <property type="entry name" value="CNOT1_TTP_bind_sf"/>
</dbReference>
<dbReference type="Ensembl" id="ENSORLT00000017224.2">
    <property type="protein sequence ID" value="ENSORLP00000017223.2"/>
    <property type="gene ID" value="ENSORLG00000013734.2"/>
</dbReference>
<proteinExistence type="predicted"/>
<dbReference type="PANTHER" id="PTHR13162">
    <property type="entry name" value="CCR4-NOT TRANSCRIPTION COMPLEX"/>
    <property type="match status" value="1"/>
</dbReference>
<dbReference type="InterPro" id="IPR032194">
    <property type="entry name" value="CNOT1_HEAT"/>
</dbReference>
<evidence type="ECO:0000259" key="5">
    <source>
        <dbReference type="Pfam" id="PF16418"/>
    </source>
</evidence>
<dbReference type="GO" id="GO:0030015">
    <property type="term" value="C:CCR4-NOT core complex"/>
    <property type="evidence" value="ECO:0007669"/>
    <property type="project" value="InterPro"/>
</dbReference>
<dbReference type="Pfam" id="PF16418">
    <property type="entry name" value="CNOT1_HEAT"/>
    <property type="match status" value="1"/>
</dbReference>
<feature type="region of interest" description="Disordered" evidence="1">
    <location>
        <begin position="1304"/>
        <end position="1338"/>
    </location>
</feature>
<keyword evidence="8" id="KW-1185">Reference proteome</keyword>
<evidence type="ECO:0000259" key="6">
    <source>
        <dbReference type="Pfam" id="PF22940"/>
    </source>
</evidence>
<dbReference type="FunFam" id="1.25.40.840:FF:000001">
    <property type="entry name" value="Ccr4-not transcription complex subunit 1 isoform"/>
    <property type="match status" value="1"/>
</dbReference>
<dbReference type="Proteomes" id="UP000001038">
    <property type="component" value="Chromosome 6"/>
</dbReference>
<dbReference type="Pfam" id="PF12842">
    <property type="entry name" value="DUF3819"/>
    <property type="match status" value="1"/>
</dbReference>
<dbReference type="Gene3D" id="1.25.40.840">
    <property type="entry name" value="CCR4-NOT transcription complex subunit 1 TTP binding domain"/>
    <property type="match status" value="1"/>
</dbReference>
<dbReference type="InterPro" id="IPR040398">
    <property type="entry name" value="Not1"/>
</dbReference>
<dbReference type="Bgee" id="ENSORLG00000013734">
    <property type="expression patterns" value="Expressed in testis and 14 other cell types or tissues"/>
</dbReference>
<protein>
    <submittedName>
        <fullName evidence="7">CCR4-NOT transcription complex, subunit 1</fullName>
    </submittedName>
</protein>
<dbReference type="PANTHER" id="PTHR13162:SF8">
    <property type="entry name" value="CCR4-NOT TRANSCRIPTION COMPLEX SUBUNIT 1"/>
    <property type="match status" value="1"/>
</dbReference>
<feature type="domain" description="CCR4-NOT transcription complex subunit 1 CAF1-binding" evidence="3">
    <location>
        <begin position="1089"/>
        <end position="1298"/>
    </location>
</feature>
<dbReference type="InterPro" id="IPR032191">
    <property type="entry name" value="CNOT1_CAF1_bind"/>
</dbReference>
<feature type="domain" description="CCR4-NOT transcription complex subunit 1 N-terminal" evidence="6">
    <location>
        <begin position="30"/>
        <end position="227"/>
    </location>
</feature>
<reference evidence="7" key="2">
    <citation type="submission" date="2025-08" db="UniProtKB">
        <authorList>
            <consortium name="Ensembl"/>
        </authorList>
    </citation>
    <scope>IDENTIFICATION</scope>
    <source>
        <strain evidence="7">Hd-rR</strain>
    </source>
</reference>
<dbReference type="Pfam" id="PF16417">
    <property type="entry name" value="CNOT1_TTP_bind"/>
    <property type="match status" value="1"/>
</dbReference>
<evidence type="ECO:0000259" key="2">
    <source>
        <dbReference type="Pfam" id="PF12842"/>
    </source>
</evidence>
<dbReference type="HOGENOM" id="CLU_000286_3_0_1"/>
<dbReference type="InterPro" id="IPR055104">
    <property type="entry name" value="CNOT1_1st"/>
</dbReference>
<feature type="compositionally biased region" description="Basic and acidic residues" evidence="1">
    <location>
        <begin position="1304"/>
        <end position="1315"/>
    </location>
</feature>
<reference evidence="7 8" key="1">
    <citation type="journal article" date="2007" name="Nature">
        <title>The medaka draft genome and insights into vertebrate genome evolution.</title>
        <authorList>
            <person name="Kasahara M."/>
            <person name="Naruse K."/>
            <person name="Sasaki S."/>
            <person name="Nakatani Y."/>
            <person name="Qu W."/>
            <person name="Ahsan B."/>
            <person name="Yamada T."/>
            <person name="Nagayasu Y."/>
            <person name="Doi K."/>
            <person name="Kasai Y."/>
            <person name="Jindo T."/>
            <person name="Kobayashi D."/>
            <person name="Shimada A."/>
            <person name="Toyoda A."/>
            <person name="Kuroki Y."/>
            <person name="Fujiyama A."/>
            <person name="Sasaki T."/>
            <person name="Shimizu A."/>
            <person name="Asakawa S."/>
            <person name="Shimizu N."/>
            <person name="Hashimoto S."/>
            <person name="Yang J."/>
            <person name="Lee Y."/>
            <person name="Matsushima K."/>
            <person name="Sugano S."/>
            <person name="Sakaizumi M."/>
            <person name="Narita T."/>
            <person name="Ohishi K."/>
            <person name="Haga S."/>
            <person name="Ohta F."/>
            <person name="Nomoto H."/>
            <person name="Nogata K."/>
            <person name="Morishita T."/>
            <person name="Endo T."/>
            <person name="Shin-I T."/>
            <person name="Takeda H."/>
            <person name="Morishita S."/>
            <person name="Kohara Y."/>
        </authorList>
    </citation>
    <scope>NUCLEOTIDE SEQUENCE [LARGE SCALE GENOMIC DNA]</scope>
    <source>
        <strain evidence="7 8">Hd-rR</strain>
    </source>
</reference>
<feature type="domain" description="CCR4-NOT transcription complex subunit 1 HEAT repeat" evidence="5">
    <location>
        <begin position="500"/>
        <end position="656"/>
    </location>
</feature>
<evidence type="ECO:0000259" key="3">
    <source>
        <dbReference type="Pfam" id="PF16415"/>
    </source>
</evidence>
<dbReference type="Pfam" id="PF22940">
    <property type="entry name" value="CNOT1_1st"/>
    <property type="match status" value="1"/>
</dbReference>
<gene>
    <name evidence="7" type="primary">CNOT1</name>
    <name evidence="7" type="synonym">cnot1</name>
</gene>
<feature type="compositionally biased region" description="Low complexity" evidence="1">
    <location>
        <begin position="1322"/>
        <end position="1338"/>
    </location>
</feature>
<evidence type="ECO:0000256" key="1">
    <source>
        <dbReference type="SAM" id="MobiDB-lite"/>
    </source>
</evidence>
<dbReference type="GO" id="GO:0017148">
    <property type="term" value="P:negative regulation of translation"/>
    <property type="evidence" value="ECO:0007669"/>
    <property type="project" value="InterPro"/>
</dbReference>
<feature type="domain" description="CCR4-NOT transcription complex subunit 1 TTP binding" evidence="4">
    <location>
        <begin position="815"/>
        <end position="1000"/>
    </location>
</feature>
<reference evidence="7" key="3">
    <citation type="submission" date="2025-09" db="UniProtKB">
        <authorList>
            <consortium name="Ensembl"/>
        </authorList>
    </citation>
    <scope>IDENTIFICATION</scope>
    <source>
        <strain evidence="7">Hd-rR</strain>
    </source>
</reference>
<evidence type="ECO:0000313" key="8">
    <source>
        <dbReference type="Proteomes" id="UP000001038"/>
    </source>
</evidence>
<dbReference type="InterPro" id="IPR032193">
    <property type="entry name" value="CNOT1_TTP_bind"/>
</dbReference>
<dbReference type="InterPro" id="IPR024557">
    <property type="entry name" value="CNOT1_dom_4"/>
</dbReference>
<organism evidence="7 8">
    <name type="scientific">Oryzias latipes</name>
    <name type="common">Japanese rice fish</name>
    <name type="synonym">Japanese killifish</name>
    <dbReference type="NCBI Taxonomy" id="8090"/>
    <lineage>
        <taxon>Eukaryota</taxon>
        <taxon>Metazoa</taxon>
        <taxon>Chordata</taxon>
        <taxon>Craniata</taxon>
        <taxon>Vertebrata</taxon>
        <taxon>Euteleostomi</taxon>
        <taxon>Actinopterygii</taxon>
        <taxon>Neopterygii</taxon>
        <taxon>Teleostei</taxon>
        <taxon>Neoteleostei</taxon>
        <taxon>Acanthomorphata</taxon>
        <taxon>Ovalentaria</taxon>
        <taxon>Atherinomorphae</taxon>
        <taxon>Beloniformes</taxon>
        <taxon>Adrianichthyidae</taxon>
        <taxon>Oryziinae</taxon>
        <taxon>Oryzias</taxon>
    </lineage>
</organism>
<sequence>MNLDSLSLALSQISYLVDNLTKKNYRASQQEIQHIVNRHGPEADRHLLRCLFSHVDFSGDGKSSGKDFHQTQFLIQECVSLISKPNFISTLCYAVDNPLHYQKSLKPSAHLFAQLSKVLKLSKVQEVIFGLALLSSSNTDLRGFSAQFIKQKLPDLLRSYVDADLGGNQEGGFQDIPIEVLHLLLSHLLFGQKGASGVGQEQIDAFLKTLCRDFPQERCPVVLAPLLYPEKRDIPMDRILPDSGELAKTTMESSLADFIQEVGYGFCASLDECRNIILQYGVREVTASQVARVLGMMARTHSGLTDGISLQSISAPGSGIWSDGKDKTDSSQPHTWNVEVLIDIVKEVDPSLNFKQVTYELDHPGFTIRDSKGLQIVVYGIQRGLGLEVFPVDLIYRPWKHAEGQLSFIQHSLMNPDVFCFADYPCHTVAIDILKAPPEDDNREIATWKSLDLVESLLRLSEVGQYEQVKQLFNFPIKHCPDMLVLALLQISTSWHTLRHELISTLMPIFLGNHPNSAIILHYAWHGQGQSPSIRQLIMHSMAEWYMRGEQYDQAKLSRILDVAQDLKSLSMLLNGTPFAFVIDLAALASRREYLKLDKWLTDKIREHGEPFIQACVTFLKRRCPSIMGGLAPDKDQPKSAQLPPETLATMLACLQTCAGSVTQELSETILTMVANCSNVMNKARQPPPGVMPKGRAPSTSSLDAISPVQVDPLTGMSSLNLGGTATSHTQSIQGFPGSLGSAFSNPQSPAKAFPPLTNPNPSTPFGGIGSLASQLPGPLGSGIGPGIASSLGMPTVSTDPFSTRKMSTPGLNPPTFQQSKMKASDLSQVWPEANQHFSKEIDDEANSYFQRIYNHPPHPTMSVDEVLEMLQRFKDSTIKREREVFNCMLRNLFEEYRFFPQYPDKELHITACLFGGIIEKGLVTYMALGLALRYVLEALRKPYGSKMYYFGIAALDRFKNRLKDYPQYCQHLASIAHFLQFPHHLQEYIEYGQQSRDPPVKMQGSITTPGSMALAQVQAQSQQSAGLKAPQPGQASTLVTTTTTTTTVAKPTTITRPTTSSFKKDMPPSINTTNIDTLLVATDQTERIVEPPENVQEKIAFIFNNLSQSNMTQKVEELKETVKEEFMPWVSQYLVMKRVSIEPNFHSLYSNFLDTLKNPEFVKMVLNETYRNIKVLLTSDKAAANFSDRSLLKNLGHWLGMITLAKNKPILYTDLELKSLLLEAYVKGQQELLYVVPFVAKVLESSLRSLRILGPWNMTSRYWLNLKFEIEVLCKNLSLDINDLKPGNLLKDKEKLKMLEEQLSAPKKESKPPEEMLPVSTTAPPSTPAATTTTCTTTGPPTPQFSYHDIHVYSLSGLAPHINVNVNIPLLQAHPQLKQCVRQSVERAVQELVHPVVDRSIKIAMTTCEQIIRKDFALDSEESRMRVAAHHMMRNLTAGMAMITCREPLLVSIATNLKNSFAAALRAPTPQQREMMEEAAARVAQDNCELACCFIQKTAVEKAGPEMDKRLATVRDLKYSHFFVHIFIKTIEPYFNIYSDVCRSLS</sequence>
<name>H2MF53_ORYLA</name>
<accession>H2MF53</accession>
<evidence type="ECO:0000259" key="4">
    <source>
        <dbReference type="Pfam" id="PF16417"/>
    </source>
</evidence>
<evidence type="ECO:0000313" key="7">
    <source>
        <dbReference type="Ensembl" id="ENSORLP00000017223.2"/>
    </source>
</evidence>
<feature type="domain" description="CCR4-NOT transcription complex subunit 1" evidence="2">
    <location>
        <begin position="1376"/>
        <end position="1515"/>
    </location>
</feature>